<comment type="caution">
    <text evidence="1">The sequence shown here is derived from an EMBL/GenBank/DDBJ whole genome shotgun (WGS) entry which is preliminary data.</text>
</comment>
<evidence type="ECO:0000313" key="1">
    <source>
        <dbReference type="EMBL" id="CAJ2640875.1"/>
    </source>
</evidence>
<dbReference type="Proteomes" id="UP001177021">
    <property type="component" value="Unassembled WGS sequence"/>
</dbReference>
<keyword evidence="2" id="KW-1185">Reference proteome</keyword>
<sequence length="164" mass="18993">MPPSRMKELAQSRKKSPNLSPLAKKSHEFNFGFWQQLWVFVVPKVHLVSWFDTKDYVLNLPLPECWVTRSRMIELVSKRLATLERNHRKHMCISMELVAAVLGDHGQRPHEDYVVATSVTELGNGKPKFYSTRDNLFLHKMASTNKSRVVVLNKKISLFLLCCL</sequence>
<organism evidence="1 2">
    <name type="scientific">Trifolium pratense</name>
    <name type="common">Red clover</name>
    <dbReference type="NCBI Taxonomy" id="57577"/>
    <lineage>
        <taxon>Eukaryota</taxon>
        <taxon>Viridiplantae</taxon>
        <taxon>Streptophyta</taxon>
        <taxon>Embryophyta</taxon>
        <taxon>Tracheophyta</taxon>
        <taxon>Spermatophyta</taxon>
        <taxon>Magnoliopsida</taxon>
        <taxon>eudicotyledons</taxon>
        <taxon>Gunneridae</taxon>
        <taxon>Pentapetalae</taxon>
        <taxon>rosids</taxon>
        <taxon>fabids</taxon>
        <taxon>Fabales</taxon>
        <taxon>Fabaceae</taxon>
        <taxon>Papilionoideae</taxon>
        <taxon>50 kb inversion clade</taxon>
        <taxon>NPAAA clade</taxon>
        <taxon>Hologalegina</taxon>
        <taxon>IRL clade</taxon>
        <taxon>Trifolieae</taxon>
        <taxon>Trifolium</taxon>
    </lineage>
</organism>
<gene>
    <name evidence="1" type="ORF">MILVUS5_LOCUS10650</name>
</gene>
<name>A0ACB0J9S3_TRIPR</name>
<accession>A0ACB0J9S3</accession>
<reference evidence="1" key="1">
    <citation type="submission" date="2023-10" db="EMBL/GenBank/DDBJ databases">
        <authorList>
            <person name="Rodriguez Cubillos JULIANA M."/>
            <person name="De Vega J."/>
        </authorList>
    </citation>
    <scope>NUCLEOTIDE SEQUENCE</scope>
</reference>
<dbReference type="EMBL" id="CASHSV030000024">
    <property type="protein sequence ID" value="CAJ2640875.1"/>
    <property type="molecule type" value="Genomic_DNA"/>
</dbReference>
<evidence type="ECO:0000313" key="2">
    <source>
        <dbReference type="Proteomes" id="UP001177021"/>
    </source>
</evidence>
<proteinExistence type="predicted"/>
<protein>
    <submittedName>
        <fullName evidence="1">Uncharacterized protein</fullName>
    </submittedName>
</protein>